<protein>
    <submittedName>
        <fullName evidence="1">Uncharacterized protein</fullName>
    </submittedName>
</protein>
<dbReference type="RefSeq" id="WP_382349642.1">
    <property type="nucleotide sequence ID" value="NZ_JBHMBP010000002.1"/>
</dbReference>
<reference evidence="2" key="1">
    <citation type="journal article" date="2019" name="Int. J. Syst. Evol. Microbiol.">
        <title>The Global Catalogue of Microorganisms (GCM) 10K type strain sequencing project: providing services to taxonomists for standard genome sequencing and annotation.</title>
        <authorList>
            <consortium name="The Broad Institute Genomics Platform"/>
            <consortium name="The Broad Institute Genome Sequencing Center for Infectious Disease"/>
            <person name="Wu L."/>
            <person name="Ma J."/>
        </authorList>
    </citation>
    <scope>NUCLEOTIDE SEQUENCE [LARGE SCALE GENOMIC DNA]</scope>
    <source>
        <strain evidence="2">KACC 12634</strain>
    </source>
</reference>
<dbReference type="EMBL" id="JBHSYS010000002">
    <property type="protein sequence ID" value="MFC6957671.1"/>
    <property type="molecule type" value="Genomic_DNA"/>
</dbReference>
<evidence type="ECO:0000313" key="1">
    <source>
        <dbReference type="EMBL" id="MFC6957671.1"/>
    </source>
</evidence>
<gene>
    <name evidence="1" type="ORF">ACFQS3_10745</name>
</gene>
<keyword evidence="2" id="KW-1185">Reference proteome</keyword>
<evidence type="ECO:0000313" key="2">
    <source>
        <dbReference type="Proteomes" id="UP001596470"/>
    </source>
</evidence>
<sequence>MDLGGPGAAPVIPALAAGLFDDAAVFPPGNAPLALAVRAYGARRRVWYAGAVGPLVLPAAALPRLAPLLPAGEPVLPLAVTFPDGPAGIPAALGNAALLPVEVRAVEVAVPEGATPEAFFADLAAALEDAPGPEVFVEVPRDDRRLPVLAAIPHGHKAKFRTGGVRAGLHPGEAELAEGIAAAVAAGLPFKATAGLHHAVRNTDAAHGFEQHGFLNLLLATDALLHGGTETDARALLAERDDEAVADLTADLTGARMREARAAFTSFGTCSITEPLDELIGLGLVGTPDHTAHDSSAYNRHLEGTA</sequence>
<comment type="caution">
    <text evidence="1">The sequence shown here is derived from an EMBL/GenBank/DDBJ whole genome shotgun (WGS) entry which is preliminary data.</text>
</comment>
<proteinExistence type="predicted"/>
<dbReference type="Proteomes" id="UP001596470">
    <property type="component" value="Unassembled WGS sequence"/>
</dbReference>
<accession>A0ABW2D679</accession>
<name>A0ABW2D679_9ACTN</name>
<organism evidence="1 2">
    <name type="scientific">Glycomyces mayteni</name>
    <dbReference type="NCBI Taxonomy" id="543887"/>
    <lineage>
        <taxon>Bacteria</taxon>
        <taxon>Bacillati</taxon>
        <taxon>Actinomycetota</taxon>
        <taxon>Actinomycetes</taxon>
        <taxon>Glycomycetales</taxon>
        <taxon>Glycomycetaceae</taxon>
        <taxon>Glycomyces</taxon>
    </lineage>
</organism>